<dbReference type="InterPro" id="IPR041698">
    <property type="entry name" value="Methyltransf_25"/>
</dbReference>
<keyword evidence="2" id="KW-0489">Methyltransferase</keyword>
<reference evidence="2 3" key="1">
    <citation type="submission" date="2019-03" db="EMBL/GenBank/DDBJ databases">
        <title>Draft genome sequences of novel Actinobacteria.</title>
        <authorList>
            <person name="Sahin N."/>
            <person name="Ay H."/>
            <person name="Saygin H."/>
        </authorList>
    </citation>
    <scope>NUCLEOTIDE SEQUENCE [LARGE SCALE GENOMIC DNA]</scope>
    <source>
        <strain evidence="2 3">CH32</strain>
    </source>
</reference>
<dbReference type="Pfam" id="PF13649">
    <property type="entry name" value="Methyltransf_25"/>
    <property type="match status" value="1"/>
</dbReference>
<dbReference type="OrthoDB" id="9805171at2"/>
<gene>
    <name evidence="2" type="ORF">E1286_33840</name>
</gene>
<dbReference type="GO" id="GO:0032259">
    <property type="term" value="P:methylation"/>
    <property type="evidence" value="ECO:0007669"/>
    <property type="project" value="UniProtKB-KW"/>
</dbReference>
<dbReference type="PANTHER" id="PTHR42912">
    <property type="entry name" value="METHYLTRANSFERASE"/>
    <property type="match status" value="1"/>
</dbReference>
<proteinExistence type="predicted"/>
<evidence type="ECO:0000313" key="3">
    <source>
        <dbReference type="Proteomes" id="UP000295302"/>
    </source>
</evidence>
<dbReference type="Proteomes" id="UP000295302">
    <property type="component" value="Unassembled WGS sequence"/>
</dbReference>
<dbReference type="AlphaFoldDB" id="A0A4R4Y8S1"/>
<keyword evidence="3" id="KW-1185">Reference proteome</keyword>
<keyword evidence="2" id="KW-0808">Transferase</keyword>
<dbReference type="GO" id="GO:0008168">
    <property type="term" value="F:methyltransferase activity"/>
    <property type="evidence" value="ECO:0007669"/>
    <property type="project" value="UniProtKB-KW"/>
</dbReference>
<dbReference type="SUPFAM" id="SSF53335">
    <property type="entry name" value="S-adenosyl-L-methionine-dependent methyltransferases"/>
    <property type="match status" value="1"/>
</dbReference>
<dbReference type="RefSeq" id="WP_132619049.1">
    <property type="nucleotide sequence ID" value="NZ_SMKQ01000153.1"/>
</dbReference>
<dbReference type="InterPro" id="IPR029063">
    <property type="entry name" value="SAM-dependent_MTases_sf"/>
</dbReference>
<dbReference type="Gene3D" id="3.40.50.150">
    <property type="entry name" value="Vaccinia Virus protein VP39"/>
    <property type="match status" value="1"/>
</dbReference>
<dbReference type="EMBL" id="SMKQ01000153">
    <property type="protein sequence ID" value="TDD40825.1"/>
    <property type="molecule type" value="Genomic_DNA"/>
</dbReference>
<sequence>MTEPDFRTTTRAAYDANAVRYAASIPELYHSEPLNHAMVPLLAELVLAEGGGVVVDVGCGPGHVTAHLHALGLDVFGVDLSPEMVALARDAHPELRFEVGVMEALDVADASVAGVVANFVILHTPPEGLPAVVAEFGRVLAPGGHLLLGFPVWDGAGPAEAYDHAVTLAYRHAPDRVAGLLTEHGLGEVARLSVAPGEDRRRGFPQAYLIARRT</sequence>
<evidence type="ECO:0000259" key="1">
    <source>
        <dbReference type="Pfam" id="PF13649"/>
    </source>
</evidence>
<dbReference type="InterPro" id="IPR050508">
    <property type="entry name" value="Methyltransf_Superfamily"/>
</dbReference>
<accession>A0A4R4Y8S1</accession>
<name>A0A4R4Y8S1_9ACTN</name>
<protein>
    <submittedName>
        <fullName evidence="2">Class I SAM-dependent methyltransferase</fullName>
    </submittedName>
</protein>
<feature type="domain" description="Methyltransferase" evidence="1">
    <location>
        <begin position="54"/>
        <end position="144"/>
    </location>
</feature>
<dbReference type="PANTHER" id="PTHR42912:SF95">
    <property type="entry name" value="METHYLTRANSFERASE TYPE 11 DOMAIN-CONTAINING PROTEIN"/>
    <property type="match status" value="1"/>
</dbReference>
<evidence type="ECO:0000313" key="2">
    <source>
        <dbReference type="EMBL" id="TDD40825.1"/>
    </source>
</evidence>
<comment type="caution">
    <text evidence="2">The sequence shown here is derived from an EMBL/GenBank/DDBJ whole genome shotgun (WGS) entry which is preliminary data.</text>
</comment>
<organism evidence="2 3">
    <name type="scientific">Nonomuraea terrae</name>
    <dbReference type="NCBI Taxonomy" id="2530383"/>
    <lineage>
        <taxon>Bacteria</taxon>
        <taxon>Bacillati</taxon>
        <taxon>Actinomycetota</taxon>
        <taxon>Actinomycetes</taxon>
        <taxon>Streptosporangiales</taxon>
        <taxon>Streptosporangiaceae</taxon>
        <taxon>Nonomuraea</taxon>
    </lineage>
</organism>
<dbReference type="CDD" id="cd02440">
    <property type="entry name" value="AdoMet_MTases"/>
    <property type="match status" value="1"/>
</dbReference>